<dbReference type="Gene3D" id="3.40.33.10">
    <property type="entry name" value="CAP"/>
    <property type="match status" value="1"/>
</dbReference>
<evidence type="ECO:0000313" key="2">
    <source>
        <dbReference type="EMBL" id="PIT98180.1"/>
    </source>
</evidence>
<protein>
    <recommendedName>
        <fullName evidence="1">SCP domain-containing protein</fullName>
    </recommendedName>
</protein>
<sequence length="154" mass="17148">MKTVYKIIFAALSVPALFGGGFVFGHGIGYQTGLEWSESQNTASFTGVDMWEAINEYRVDKGLKPFTLDEVLCHNMVKRFEQLQQRLTETGTTNHDGLEEYEHVTHELIAGGEAPQQVIKLWEESPGHQLAITSQELTNGCVYAQGGNALLFLR</sequence>
<dbReference type="Pfam" id="PF00188">
    <property type="entry name" value="CAP"/>
    <property type="match status" value="1"/>
</dbReference>
<name>A0A2M6WZJ4_9BACT</name>
<reference evidence="3" key="1">
    <citation type="submission" date="2017-09" db="EMBL/GenBank/DDBJ databases">
        <title>Depth-based differentiation of microbial function through sediment-hosted aquifers and enrichment of novel symbionts in the deep terrestrial subsurface.</title>
        <authorList>
            <person name="Probst A.J."/>
            <person name="Ladd B."/>
            <person name="Jarett J.K."/>
            <person name="Geller-Mcgrath D.E."/>
            <person name="Sieber C.M.K."/>
            <person name="Emerson J.B."/>
            <person name="Anantharaman K."/>
            <person name="Thomas B.C."/>
            <person name="Malmstrom R."/>
            <person name="Stieglmeier M."/>
            <person name="Klingl A."/>
            <person name="Woyke T."/>
            <person name="Ryan C.M."/>
            <person name="Banfield J.F."/>
        </authorList>
    </citation>
    <scope>NUCLEOTIDE SEQUENCE [LARGE SCALE GENOMIC DNA]</scope>
</reference>
<dbReference type="InterPro" id="IPR014044">
    <property type="entry name" value="CAP_dom"/>
</dbReference>
<evidence type="ECO:0000313" key="3">
    <source>
        <dbReference type="Proteomes" id="UP000230731"/>
    </source>
</evidence>
<dbReference type="InterPro" id="IPR035940">
    <property type="entry name" value="CAP_sf"/>
</dbReference>
<dbReference type="AlphaFoldDB" id="A0A2M6WZJ4"/>
<feature type="domain" description="SCP" evidence="1">
    <location>
        <begin position="52"/>
        <end position="148"/>
    </location>
</feature>
<accession>A0A2M6WZJ4</accession>
<evidence type="ECO:0000259" key="1">
    <source>
        <dbReference type="Pfam" id="PF00188"/>
    </source>
</evidence>
<proteinExistence type="predicted"/>
<comment type="caution">
    <text evidence="2">The sequence shown here is derived from an EMBL/GenBank/DDBJ whole genome shotgun (WGS) entry which is preliminary data.</text>
</comment>
<gene>
    <name evidence="2" type="ORF">COT71_02080</name>
</gene>
<dbReference type="Proteomes" id="UP000230731">
    <property type="component" value="Unassembled WGS sequence"/>
</dbReference>
<organism evidence="2 3">
    <name type="scientific">Candidatus Andersenbacteria bacterium CG10_big_fil_rev_8_21_14_0_10_54_11</name>
    <dbReference type="NCBI Taxonomy" id="1974485"/>
    <lineage>
        <taxon>Bacteria</taxon>
        <taxon>Candidatus Anderseniibacteriota</taxon>
    </lineage>
</organism>
<dbReference type="EMBL" id="PEZP01000025">
    <property type="protein sequence ID" value="PIT98180.1"/>
    <property type="molecule type" value="Genomic_DNA"/>
</dbReference>